<name>A0ABM8Y5S1_9BACI</name>
<proteinExistence type="predicted"/>
<organism evidence="2 3">
    <name type="scientific">Bacillus rhizoplanae</name>
    <dbReference type="NCBI Taxonomy" id="2880966"/>
    <lineage>
        <taxon>Bacteria</taxon>
        <taxon>Bacillati</taxon>
        <taxon>Bacillota</taxon>
        <taxon>Bacilli</taxon>
        <taxon>Bacillales</taxon>
        <taxon>Bacillaceae</taxon>
        <taxon>Bacillus</taxon>
    </lineage>
</organism>
<accession>A0ABM8Y5S1</accession>
<dbReference type="InterPro" id="IPR055571">
    <property type="entry name" value="DUF7147"/>
</dbReference>
<dbReference type="RefSeq" id="WP_230573397.1">
    <property type="nucleotide sequence ID" value="NZ_CAKJTI010000001.1"/>
</dbReference>
<dbReference type="Pfam" id="PF23648">
    <property type="entry name" value="DUF7147"/>
    <property type="match status" value="1"/>
</dbReference>
<evidence type="ECO:0000259" key="1">
    <source>
        <dbReference type="Pfam" id="PF23648"/>
    </source>
</evidence>
<evidence type="ECO:0000313" key="3">
    <source>
        <dbReference type="Proteomes" id="UP000789423"/>
    </source>
</evidence>
<comment type="caution">
    <text evidence="2">The sequence shown here is derived from an EMBL/GenBank/DDBJ whole genome shotgun (WGS) entry which is preliminary data.</text>
</comment>
<gene>
    <name evidence="2" type="ORF">BACCIP111899_00233</name>
</gene>
<reference evidence="2 3" key="1">
    <citation type="submission" date="2021-10" db="EMBL/GenBank/DDBJ databases">
        <authorList>
            <person name="Criscuolo A."/>
        </authorList>
    </citation>
    <scope>NUCLEOTIDE SEQUENCE [LARGE SCALE GENOMIC DNA]</scope>
    <source>
        <strain evidence="3">CIP 111899</strain>
    </source>
</reference>
<feature type="domain" description="DUF7147" evidence="1">
    <location>
        <begin position="1"/>
        <end position="125"/>
    </location>
</feature>
<keyword evidence="3" id="KW-1185">Reference proteome</keyword>
<dbReference type="EMBL" id="CAKJTI010000001">
    <property type="protein sequence ID" value="CAG9611061.1"/>
    <property type="molecule type" value="Genomic_DNA"/>
</dbReference>
<sequence>MIQRFIQLGEGYSDLYELLEIAKANQHRVSHMLQFHTLKDNKSVCSLAVVLHPTAVGNFQPLYICLEGIPVEEDKQSKRIALFENTASEIGKQVVSFTVKPSTMFPEKELYFNHLIGILRMNHFIPPMQ</sequence>
<protein>
    <recommendedName>
        <fullName evidence="1">DUF7147 domain-containing protein</fullName>
    </recommendedName>
</protein>
<evidence type="ECO:0000313" key="2">
    <source>
        <dbReference type="EMBL" id="CAG9611061.1"/>
    </source>
</evidence>
<dbReference type="Proteomes" id="UP000789423">
    <property type="component" value="Unassembled WGS sequence"/>
</dbReference>